<protein>
    <recommendedName>
        <fullName evidence="5">SPOR domain-containing protein</fullName>
    </recommendedName>
</protein>
<evidence type="ECO:0000313" key="4">
    <source>
        <dbReference type="Proteomes" id="UP000249229"/>
    </source>
</evidence>
<feature type="compositionally biased region" description="Basic and acidic residues" evidence="1">
    <location>
        <begin position="57"/>
        <end position="84"/>
    </location>
</feature>
<keyword evidence="2" id="KW-0812">Transmembrane</keyword>
<feature type="transmembrane region" description="Helical" evidence="2">
    <location>
        <begin position="14"/>
        <end position="37"/>
    </location>
</feature>
<dbReference type="Proteomes" id="UP000249229">
    <property type="component" value="Unassembled WGS sequence"/>
</dbReference>
<feature type="region of interest" description="Disordered" evidence="1">
    <location>
        <begin position="54"/>
        <end position="85"/>
    </location>
</feature>
<accession>A0A2W5P9B9</accession>
<evidence type="ECO:0008006" key="5">
    <source>
        <dbReference type="Google" id="ProtNLM"/>
    </source>
</evidence>
<reference evidence="3 4" key="1">
    <citation type="submission" date="2017-08" db="EMBL/GenBank/DDBJ databases">
        <title>Infants hospitalized years apart are colonized by the same room-sourced microbial strains.</title>
        <authorList>
            <person name="Brooks B."/>
            <person name="Olm M.R."/>
            <person name="Firek B.A."/>
            <person name="Baker R."/>
            <person name="Thomas B.C."/>
            <person name="Morowitz M.J."/>
            <person name="Banfield J.F."/>
        </authorList>
    </citation>
    <scope>NUCLEOTIDE SEQUENCE [LARGE SCALE GENOMIC DNA]</scope>
    <source>
        <strain evidence="3">S2_005_001_R1_22</strain>
    </source>
</reference>
<evidence type="ECO:0000313" key="3">
    <source>
        <dbReference type="EMBL" id="PZQ60709.1"/>
    </source>
</evidence>
<dbReference type="AlphaFoldDB" id="A0A2W5P9B9"/>
<comment type="caution">
    <text evidence="3">The sequence shown here is derived from an EMBL/GenBank/DDBJ whole genome shotgun (WGS) entry which is preliminary data.</text>
</comment>
<gene>
    <name evidence="3" type="ORF">DI544_07095</name>
</gene>
<sequence>MAKAPETWVDWADFFSKTVIAVAGVAISATTLVLGTAEKRRADAAKQTEIAAARTQETQRRAIEQKADQERAARDKREQGRDDTAQLLDHLPADMRERLGIKIVVDYCNGAPPARTGVGMDVSLCRSLATLGDQRLVQTATVATQTAQAAVAQRDPKAFLNSRAAVAQNTGMAAAEAVRPAASGRWFAVVGTLPQTSPDAVRSLAAQLNARLLGAGLPNNDVHVYRTQISKSFALTSGVDKSEADARARARMLRNAGFADAFAQPDRGWERADELR</sequence>
<keyword evidence="2" id="KW-0472">Membrane</keyword>
<proteinExistence type="predicted"/>
<dbReference type="EMBL" id="QFQI01000004">
    <property type="protein sequence ID" value="PZQ60709.1"/>
    <property type="molecule type" value="Genomic_DNA"/>
</dbReference>
<name>A0A2W5P9B9_9SPHN</name>
<organism evidence="3 4">
    <name type="scientific">Sphingomonas taxi</name>
    <dbReference type="NCBI Taxonomy" id="1549858"/>
    <lineage>
        <taxon>Bacteria</taxon>
        <taxon>Pseudomonadati</taxon>
        <taxon>Pseudomonadota</taxon>
        <taxon>Alphaproteobacteria</taxon>
        <taxon>Sphingomonadales</taxon>
        <taxon>Sphingomonadaceae</taxon>
        <taxon>Sphingomonas</taxon>
    </lineage>
</organism>
<keyword evidence="2" id="KW-1133">Transmembrane helix</keyword>
<evidence type="ECO:0000256" key="1">
    <source>
        <dbReference type="SAM" id="MobiDB-lite"/>
    </source>
</evidence>
<evidence type="ECO:0000256" key="2">
    <source>
        <dbReference type="SAM" id="Phobius"/>
    </source>
</evidence>